<keyword evidence="8" id="KW-0547">Nucleotide-binding</keyword>
<dbReference type="GO" id="GO:0000723">
    <property type="term" value="P:telomere maintenance"/>
    <property type="evidence" value="ECO:0007669"/>
    <property type="project" value="TreeGrafter"/>
</dbReference>
<dbReference type="GO" id="GO:0000077">
    <property type="term" value="P:DNA damage checkpoint signaling"/>
    <property type="evidence" value="ECO:0007669"/>
    <property type="project" value="TreeGrafter"/>
</dbReference>
<dbReference type="OrthoDB" id="381190at2759"/>
<evidence type="ECO:0000256" key="4">
    <source>
        <dbReference type="ARBA" id="ARBA00012513"/>
    </source>
</evidence>
<dbReference type="SUPFAM" id="SSF48371">
    <property type="entry name" value="ARM repeat"/>
    <property type="match status" value="2"/>
</dbReference>
<dbReference type="InterPro" id="IPR016024">
    <property type="entry name" value="ARM-type_fold"/>
</dbReference>
<evidence type="ECO:0000256" key="10">
    <source>
        <dbReference type="ARBA" id="ARBA00022777"/>
    </source>
</evidence>
<dbReference type="InterPro" id="IPR050517">
    <property type="entry name" value="DDR_Repair_Kinase"/>
</dbReference>
<evidence type="ECO:0000256" key="17">
    <source>
        <dbReference type="ARBA" id="ARBA00029679"/>
    </source>
</evidence>
<dbReference type="SMART" id="SM00802">
    <property type="entry name" value="UME"/>
    <property type="match status" value="1"/>
</dbReference>
<evidence type="ECO:0000256" key="20">
    <source>
        <dbReference type="ARBA" id="ARBA00047899"/>
    </source>
</evidence>
<evidence type="ECO:0000259" key="23">
    <source>
        <dbReference type="PROSITE" id="PS50290"/>
    </source>
</evidence>
<dbReference type="InterPro" id="IPR056802">
    <property type="entry name" value="ATR-like_M-HEAT"/>
</dbReference>
<feature type="domain" description="FAT" evidence="24">
    <location>
        <begin position="1311"/>
        <end position="1873"/>
    </location>
</feature>
<dbReference type="InterPro" id="IPR003151">
    <property type="entry name" value="PIK-rel_kinase_FAT"/>
</dbReference>
<comment type="function">
    <text evidence="16">Serine/threonine protein kinase which activates checkpoint signaling upon genotoxic stresses such as ionizing radiation (IR), ultraviolet light (UV), or DNA replication stalling, thereby acting as a DNA damage sensor. Recognizes the substrate consensus sequence [ST]-Q. Phosphorylates histone H2A to form H2AS128ph (gamma-H2A) at sites of DNA damage, involved in the regulation of DNA damage response mechanism. Required for the control of telomere length and genome stability.</text>
</comment>
<keyword evidence="15" id="KW-0469">Meiosis</keyword>
<evidence type="ECO:0000256" key="3">
    <source>
        <dbReference type="ARBA" id="ARBA00011370"/>
    </source>
</evidence>
<evidence type="ECO:0000313" key="26">
    <source>
        <dbReference type="EMBL" id="OCT51808.1"/>
    </source>
</evidence>
<dbReference type="PANTHER" id="PTHR11139:SF125">
    <property type="entry name" value="SERINE_THREONINE-PROTEIN KINASE MEC1"/>
    <property type="match status" value="1"/>
</dbReference>
<evidence type="ECO:0000256" key="12">
    <source>
        <dbReference type="ARBA" id="ARBA00022853"/>
    </source>
</evidence>
<evidence type="ECO:0000256" key="6">
    <source>
        <dbReference type="ARBA" id="ARBA00022527"/>
    </source>
</evidence>
<feature type="domain" description="PI3K/PI4K catalytic" evidence="23">
    <location>
        <begin position="1988"/>
        <end position="2298"/>
    </location>
</feature>
<comment type="catalytic activity">
    <reaction evidence="20">
        <text>L-threonyl-[protein] + ATP = O-phospho-L-threonyl-[protein] + ADP + H(+)</text>
        <dbReference type="Rhea" id="RHEA:46608"/>
        <dbReference type="Rhea" id="RHEA-COMP:11060"/>
        <dbReference type="Rhea" id="RHEA-COMP:11605"/>
        <dbReference type="ChEBI" id="CHEBI:15378"/>
        <dbReference type="ChEBI" id="CHEBI:30013"/>
        <dbReference type="ChEBI" id="CHEBI:30616"/>
        <dbReference type="ChEBI" id="CHEBI:61977"/>
        <dbReference type="ChEBI" id="CHEBI:456216"/>
        <dbReference type="EC" id="2.7.11.1"/>
    </reaction>
</comment>
<keyword evidence="14" id="KW-0539">Nucleus</keyword>
<keyword evidence="12" id="KW-0156">Chromatin regulator</keyword>
<evidence type="ECO:0000256" key="11">
    <source>
        <dbReference type="ARBA" id="ARBA00022840"/>
    </source>
</evidence>
<evidence type="ECO:0000256" key="13">
    <source>
        <dbReference type="ARBA" id="ARBA00023204"/>
    </source>
</evidence>
<dbReference type="PANTHER" id="PTHR11139">
    <property type="entry name" value="ATAXIA TELANGIECTASIA MUTATED ATM -RELATED"/>
    <property type="match status" value="1"/>
</dbReference>
<comment type="subunit">
    <text evidence="3">Associates with DNA double-strand breaks.</text>
</comment>
<accession>A0A1C1CTI5</accession>
<dbReference type="STRING" id="86049.A0A1C1CTI5"/>
<dbReference type="Pfam" id="PF25030">
    <property type="entry name" value="M-HEAT_ATR"/>
    <property type="match status" value="1"/>
</dbReference>
<feature type="coiled-coil region" evidence="22">
    <location>
        <begin position="950"/>
        <end position="977"/>
    </location>
</feature>
<keyword evidence="27" id="KW-1185">Reference proteome</keyword>
<dbReference type="Gene3D" id="1.10.1070.11">
    <property type="entry name" value="Phosphatidylinositol 3-/4-kinase, catalytic domain"/>
    <property type="match status" value="1"/>
</dbReference>
<keyword evidence="22" id="KW-0175">Coiled coil</keyword>
<dbReference type="SUPFAM" id="SSF56112">
    <property type="entry name" value="Protein kinase-like (PK-like)"/>
    <property type="match status" value="1"/>
</dbReference>
<feature type="domain" description="FATC" evidence="25">
    <location>
        <begin position="2295"/>
        <end position="2327"/>
    </location>
</feature>
<dbReference type="SUPFAM" id="SSF48452">
    <property type="entry name" value="TPR-like"/>
    <property type="match status" value="1"/>
</dbReference>
<dbReference type="Pfam" id="PF25385">
    <property type="entry name" value="HEAT_MEC1_N"/>
    <property type="match status" value="1"/>
</dbReference>
<dbReference type="InterPro" id="IPR003152">
    <property type="entry name" value="FATC_dom"/>
</dbReference>
<dbReference type="FunFam" id="1.10.1070.11:FF:000031">
    <property type="entry name" value="Phosphatidyl inositol 3-kinase"/>
    <property type="match status" value="1"/>
</dbReference>
<dbReference type="GO" id="GO:0004674">
    <property type="term" value="F:protein serine/threonine kinase activity"/>
    <property type="evidence" value="ECO:0007669"/>
    <property type="project" value="UniProtKB-KW"/>
</dbReference>
<evidence type="ECO:0000259" key="25">
    <source>
        <dbReference type="PROSITE" id="PS51190"/>
    </source>
</evidence>
<name>A0A1C1CTI5_9EURO</name>
<evidence type="ECO:0000256" key="18">
    <source>
        <dbReference type="ARBA" id="ARBA00030459"/>
    </source>
</evidence>
<dbReference type="Gene3D" id="1.25.10.10">
    <property type="entry name" value="Leucine-rich Repeat Variant"/>
    <property type="match status" value="1"/>
</dbReference>
<evidence type="ECO:0000256" key="8">
    <source>
        <dbReference type="ARBA" id="ARBA00022741"/>
    </source>
</evidence>
<dbReference type="AlphaFoldDB" id="A0A1C1CTI5"/>
<dbReference type="GO" id="GO:0005634">
    <property type="term" value="C:nucleus"/>
    <property type="evidence" value="ECO:0007669"/>
    <property type="project" value="UniProtKB-SubCell"/>
</dbReference>
<dbReference type="InterPro" id="IPR012993">
    <property type="entry name" value="UME"/>
</dbReference>
<evidence type="ECO:0000256" key="9">
    <source>
        <dbReference type="ARBA" id="ARBA00022763"/>
    </source>
</evidence>
<evidence type="ECO:0000256" key="22">
    <source>
        <dbReference type="SAM" id="Coils"/>
    </source>
</evidence>
<dbReference type="GO" id="GO:0005694">
    <property type="term" value="C:chromosome"/>
    <property type="evidence" value="ECO:0007669"/>
    <property type="project" value="TreeGrafter"/>
</dbReference>
<evidence type="ECO:0000256" key="16">
    <source>
        <dbReference type="ARBA" id="ARBA00025079"/>
    </source>
</evidence>
<dbReference type="VEuPathDB" id="FungiDB:CLCR_07878"/>
<dbReference type="InterPro" id="IPR058681">
    <property type="entry name" value="HEAT_MEC1_N"/>
</dbReference>
<dbReference type="InterPro" id="IPR036940">
    <property type="entry name" value="PI3/4_kinase_cat_sf"/>
</dbReference>
<evidence type="ECO:0000256" key="1">
    <source>
        <dbReference type="ARBA" id="ARBA00004123"/>
    </source>
</evidence>
<dbReference type="GO" id="GO:0006281">
    <property type="term" value="P:DNA repair"/>
    <property type="evidence" value="ECO:0007669"/>
    <property type="project" value="UniProtKB-KW"/>
</dbReference>
<evidence type="ECO:0000313" key="27">
    <source>
        <dbReference type="Proteomes" id="UP000094526"/>
    </source>
</evidence>
<protein>
    <recommendedName>
        <fullName evidence="5">Serine/threonine-protein kinase MEC1</fullName>
        <ecNumber evidence="4">2.7.11.1</ecNumber>
    </recommendedName>
    <alternativeName>
        <fullName evidence="19">ATR homolog</fullName>
    </alternativeName>
    <alternativeName>
        <fullName evidence="18">DNA-damage checkpoint kinase MEC1</fullName>
    </alternativeName>
    <alternativeName>
        <fullName evidence="17">Mitosis entry checkpoint protein 1</fullName>
    </alternativeName>
</protein>
<dbReference type="InterPro" id="IPR011989">
    <property type="entry name" value="ARM-like"/>
</dbReference>
<dbReference type="SMART" id="SM01343">
    <property type="entry name" value="FATC"/>
    <property type="match status" value="1"/>
</dbReference>
<dbReference type="PROSITE" id="PS51190">
    <property type="entry name" value="FATC"/>
    <property type="match status" value="1"/>
</dbReference>
<dbReference type="InterPro" id="IPR014009">
    <property type="entry name" value="PIK_FAT"/>
</dbReference>
<keyword evidence="6" id="KW-0723">Serine/threonine-protein kinase</keyword>
<dbReference type="Gene3D" id="1.25.40.10">
    <property type="entry name" value="Tetratricopeptide repeat domain"/>
    <property type="match status" value="1"/>
</dbReference>
<proteinExistence type="inferred from homology"/>
<comment type="catalytic activity">
    <reaction evidence="21">
        <text>L-seryl-[protein] + ATP = O-phospho-L-seryl-[protein] + ADP + H(+)</text>
        <dbReference type="Rhea" id="RHEA:17989"/>
        <dbReference type="Rhea" id="RHEA-COMP:9863"/>
        <dbReference type="Rhea" id="RHEA-COMP:11604"/>
        <dbReference type="ChEBI" id="CHEBI:15378"/>
        <dbReference type="ChEBI" id="CHEBI:29999"/>
        <dbReference type="ChEBI" id="CHEBI:30616"/>
        <dbReference type="ChEBI" id="CHEBI:83421"/>
        <dbReference type="ChEBI" id="CHEBI:456216"/>
        <dbReference type="EC" id="2.7.11.1"/>
    </reaction>
</comment>
<dbReference type="InterPro" id="IPR018936">
    <property type="entry name" value="PI3/4_kinase_CS"/>
</dbReference>
<dbReference type="GO" id="GO:0005524">
    <property type="term" value="F:ATP binding"/>
    <property type="evidence" value="ECO:0007669"/>
    <property type="project" value="UniProtKB-KW"/>
</dbReference>
<evidence type="ECO:0000259" key="24">
    <source>
        <dbReference type="PROSITE" id="PS51189"/>
    </source>
</evidence>
<dbReference type="Proteomes" id="UP000094526">
    <property type="component" value="Unassembled WGS sequence"/>
</dbReference>
<dbReference type="VEuPathDB" id="FungiDB:G647_06307"/>
<reference evidence="27" key="1">
    <citation type="submission" date="2015-07" db="EMBL/GenBank/DDBJ databases">
        <authorList>
            <person name="Teixeira M.M."/>
            <person name="Souza R.C."/>
            <person name="Almeida L.G."/>
            <person name="Vicente V.A."/>
            <person name="de Hoog S."/>
            <person name="Bocca A.L."/>
            <person name="de Almeida S.R."/>
            <person name="Vasconcelos A.T."/>
            <person name="Felipe M.S."/>
        </authorList>
    </citation>
    <scope>NUCLEOTIDE SEQUENCE [LARGE SCALE GENOMIC DNA]</scope>
    <source>
        <strain evidence="27">KSF</strain>
    </source>
</reference>
<comment type="subcellular location">
    <subcellularLocation>
        <location evidence="1">Nucleus</location>
    </subcellularLocation>
</comment>
<dbReference type="eggNOG" id="KOG0890">
    <property type="taxonomic scope" value="Eukaryota"/>
</dbReference>
<keyword evidence="9" id="KW-0227">DNA damage</keyword>
<evidence type="ECO:0000256" key="5">
    <source>
        <dbReference type="ARBA" id="ARBA00021345"/>
    </source>
</evidence>
<dbReference type="CDD" id="cd00892">
    <property type="entry name" value="PIKKc_ATR"/>
    <property type="match status" value="1"/>
</dbReference>
<sequence>MPAARQMNAFEPPPSSILVTHVVHGNGVHDFDQDSFNQLLAEASGSDDQGQSNLGGDVAVNHKLICIVFQIGIEPSLEENPFRAATAGGKGNSQLRTCLEVVRVAIERSQQVIFVKSDRQGIGATTKACTLYSWLIPTLLPLVASDQTEDIRDAVLELFDSIVDADRKCSPSPSSDVVLSFLRNSVSSEFAYCLIFNTLLTVLGIFSVAESLLPLRPAAPVIIDGEDFASNITQLTHGLEVSVPSLKFPSSRLLVLALARVLKLLSKHSGLPQHSIQLRKVFSRFRQFVDDNEDAVVNSEEPEVVYTWRYCATVLTILQGIEHEIRGLSIRPVKNLAKPPADTTDTWPDSDRARKRLRLSTNSEDGVPNDSAQQKICRSLTFELTGRGVPDLDGLAQTASVNFRSLSEDKQCAVLELLGISACQLASSSTGPQCSNCDEAHGAPDSNPVLVTPSSGELLRTLLLLVQNISRHSRARVVAMVALRRIILHTSSDEDLKLGQTPAGDWCLQSLKSSSRDLRIVAARTLQVYVMQRRRVGVALARENRLTALDFLQSLWQKGEVSLQETVIMALTQMAQVVGDEELNIILLRLVEHLGHNNPYISGLVYAEIQHLAQCLQTSVWVLFRPFWRTLGVVFAKSLMSRPNAAQQMCDLLGMDMSSLMGHATEFALPYLVLHKAHEVIRKFAEANGQSATPFDICTQGPNLVAILSFLLVQPFPDAEQSIMSILSEVSGDFARADLADWAADSIQIACTLLKAIGDTGQGKSSRIYHGLQLLAQLVARQRGQSGSKRSDSIGTFLENNVLAIVTQFTVLLNDLEAKESKNEKRRCLAALGEIVKLGKSRIVRALPQICTCLRSGLDDPNLCDAAFASWAAMITSLKKEDLAPLVEQTFAMIVRNWDTLDSSSQQLAHHVVADLIRKHSDLMLKHFSTLPSLASIPSMADLESEIVGLKGQMDDRQRLNAYVQRLKDENDAVIEQTLVELAPLLRRKQDLLQRSILQEQPDELIAELTRALLNCCVKFNSSNEVTQLCGQCLGSIGCLDASKIDNVKDRKMMVVLANFSKADEVIRWIFFFLEHVLVKAFLSANTTRAQGFLGWAMQQLLKSCGLDAPVKALGESLTAQLWNELPASIQNVLTPFTTSRYTVLEVRAPEKSQYPLFAPGMRYRDWLRTITLDFLHQGTGENVDIVFSISCRIIHGQDISIPAFLLPYAVVNLIVNGIERDSQDIVAEINSIFGQALDGHSQRVQEDIKLCSQTMFEVLDYMSTWQQQRRKQYAGTIAKPDRGLNDPLSNNAVAQIRSIERVLEQIAPDVLARRALECRSYSRALFHWEQHIRKSNQDDIEGELQRLQDIYAQIDEPDGIEGISTRMHVLDIEQQVLEHKKAGRWTAAQSWYEMQLVAHPEDSDVQRNLMECLKESGQYDALIHHFDGIKSRNSNSSTMLAPYAIEAAWATSRWDLLASYIPQVGGYDFASQIADIMLAVKNGDGVRAVQLVSEVYRTTASELNQSNISSFQASHHTLLRLHVLNDVQLIMESRKEDRGVVLDILRGRLDVLGTNVADKQYLLGVRRAVMSLRPEVFTLDDVAAAWLSSARLARKARSTTQAFNAVLKAAALGDKSAAIEQAKLMWLEGHHRKAIQTLEGAIESGAFVAHDHMLENGPTTMTVEQRHLQNAMTAQAHVLLGKWLAQAGQTQSEVIRKTFRKATESFSKGEKGWYHLGRYYNKMLDSERAMPPGKENQTYLTGETTKHVIENYLRSLANGSKYVFQTLPKVLTLWLELIDGTEPARDDRRGNLEFHTKVANQRKRVIDETNNQIKKYMDRLQPVLLYTILPQLVARICHPSKTVQEILFNIVIRVAKAFPQQALWTLLAVVESQQKDRALKGTQIVTKLVEVTKKSSKDSSAAEMRSMFTNGHKFVKELLRISEFPIEGKVFQVNLAKDLGFNHKIAPSKLVVPNQACLVPSMPTSFEPAQLKAFRPFAKDPVTVSAFLDEALVLNSLQKPRRLTIRGSDGNLYNVLAKPKDDLRKDQRLMEFNNMINRFLKRDVDAARRRLYIRTYAVIPMNEECGLIEWVDNLKTFRDIVLRLYKDKSIIPNYIEIRKLLDESCSGDTEKVKIFANKVLATFPPVFHEWFVESFADPSAWFNARLRYTRSAAVMSIVGHVLGLGDRHGENILFEEDNGGTLHVDFNCLFDKGLTFEKPEMVPFRLTHNMIDAMGAYGYEGPFRRCCEITLQLLRGNEDALMTILETFLHDPTTDFINSAGRKKKVVPGVPNTPVEVLEGVRAKVRGFLFGESVPLSVDGYVDEMIGQAVDHRNLCRMYIGWCAFF</sequence>
<dbReference type="EMBL" id="LGRB01000009">
    <property type="protein sequence ID" value="OCT51808.1"/>
    <property type="molecule type" value="Genomic_DNA"/>
</dbReference>
<dbReference type="PROSITE" id="PS50290">
    <property type="entry name" value="PI3_4_KINASE_3"/>
    <property type="match status" value="1"/>
</dbReference>
<dbReference type="InterPro" id="IPR057564">
    <property type="entry name" value="HEAT_ATR"/>
</dbReference>
<gene>
    <name evidence="26" type="primary">rad3</name>
    <name evidence="26" type="ORF">CLCR_07878</name>
</gene>
<dbReference type="PROSITE" id="PS51189">
    <property type="entry name" value="FAT"/>
    <property type="match status" value="1"/>
</dbReference>
<evidence type="ECO:0000256" key="19">
    <source>
        <dbReference type="ARBA" id="ARBA00033001"/>
    </source>
</evidence>
<keyword evidence="10 26" id="KW-0418">Kinase</keyword>
<evidence type="ECO:0000256" key="15">
    <source>
        <dbReference type="ARBA" id="ARBA00023254"/>
    </source>
</evidence>
<dbReference type="Pfam" id="PF02260">
    <property type="entry name" value="FATC"/>
    <property type="match status" value="1"/>
</dbReference>
<evidence type="ECO:0000256" key="21">
    <source>
        <dbReference type="ARBA" id="ARBA00048679"/>
    </source>
</evidence>
<evidence type="ECO:0000256" key="14">
    <source>
        <dbReference type="ARBA" id="ARBA00023242"/>
    </source>
</evidence>
<dbReference type="PROSITE" id="PS00916">
    <property type="entry name" value="PI3_4_KINASE_2"/>
    <property type="match status" value="1"/>
</dbReference>
<keyword evidence="13" id="KW-0234">DNA repair</keyword>
<comment type="similarity">
    <text evidence="2">Belongs to the PI3/PI4-kinase family. ATM subfamily.</text>
</comment>
<dbReference type="EC" id="2.7.11.1" evidence="4"/>
<dbReference type="Gene3D" id="3.30.1010.10">
    <property type="entry name" value="Phosphatidylinositol 3-kinase Catalytic Subunit, Chain A, domain 4"/>
    <property type="match status" value="1"/>
</dbReference>
<evidence type="ECO:0000256" key="2">
    <source>
        <dbReference type="ARBA" id="ARBA00010769"/>
    </source>
</evidence>
<dbReference type="InterPro" id="IPR011990">
    <property type="entry name" value="TPR-like_helical_dom_sf"/>
</dbReference>
<comment type="caution">
    <text evidence="26">The sequence shown here is derived from an EMBL/GenBank/DDBJ whole genome shotgun (WGS) entry which is preliminary data.</text>
</comment>
<dbReference type="InterPro" id="IPR011009">
    <property type="entry name" value="Kinase-like_dom_sf"/>
</dbReference>
<dbReference type="Pfam" id="PF08064">
    <property type="entry name" value="UME"/>
    <property type="match status" value="1"/>
</dbReference>
<dbReference type="SMART" id="SM00146">
    <property type="entry name" value="PI3Kc"/>
    <property type="match status" value="1"/>
</dbReference>
<dbReference type="Pfam" id="PF02259">
    <property type="entry name" value="FAT"/>
    <property type="match status" value="1"/>
</dbReference>
<organism evidence="26 27">
    <name type="scientific">Cladophialophora carrionii</name>
    <dbReference type="NCBI Taxonomy" id="86049"/>
    <lineage>
        <taxon>Eukaryota</taxon>
        <taxon>Fungi</taxon>
        <taxon>Dikarya</taxon>
        <taxon>Ascomycota</taxon>
        <taxon>Pezizomycotina</taxon>
        <taxon>Eurotiomycetes</taxon>
        <taxon>Chaetothyriomycetidae</taxon>
        <taxon>Chaetothyriales</taxon>
        <taxon>Herpotrichiellaceae</taxon>
        <taxon>Cladophialophora</taxon>
    </lineage>
</organism>
<evidence type="ECO:0000256" key="7">
    <source>
        <dbReference type="ARBA" id="ARBA00022679"/>
    </source>
</evidence>
<dbReference type="Pfam" id="PF00454">
    <property type="entry name" value="PI3_PI4_kinase"/>
    <property type="match status" value="1"/>
</dbReference>
<keyword evidence="7" id="KW-0808">Transferase</keyword>
<dbReference type="InterPro" id="IPR000403">
    <property type="entry name" value="PI3/4_kinase_cat_dom"/>
</dbReference>
<keyword evidence="11" id="KW-0067">ATP-binding</keyword>
<dbReference type="Pfam" id="PF23593">
    <property type="entry name" value="HEAT_ATR"/>
    <property type="match status" value="1"/>
</dbReference>